<sequence>MQKYNTDINQVLKWMQNKAPNITSLINQKADWYRINHEQFWEDWKSDVFDLRTAKPFGLVVWCIILGVPSSLFGFYTNVNAWAYGSKRENFVYSGDSQYEGYEVPAQTDPYNIVLPINGTTTVSNPNLIGGNFVGGGSTTLLTIEETRWVLMLRYAALISNGQVSWINRMLRYIFNDGQDWDYSTKKYFYLADSTIVPSATVNAITTPYYMEYRIGAAMKISGQFIELLNSAQYGIMPTCSGIKYKVVQES</sequence>
<evidence type="ECO:0000313" key="2">
    <source>
        <dbReference type="EMBL" id="QBQ72360.1"/>
    </source>
</evidence>
<dbReference type="Proteomes" id="UP000309130">
    <property type="component" value="Segment"/>
</dbReference>
<dbReference type="EMBL" id="MK618717">
    <property type="protein sequence ID" value="QBQ72360.1"/>
    <property type="molecule type" value="Genomic_DNA"/>
</dbReference>
<keyword evidence="1" id="KW-0472">Membrane</keyword>
<protein>
    <submittedName>
        <fullName evidence="2">Uncharacterized protein</fullName>
    </submittedName>
</protein>
<reference evidence="3" key="1">
    <citation type="submission" date="2019-03" db="EMBL/GenBank/DDBJ databases">
        <title>Complete Genome Sequence of Serratia marcescens Myophage MTx.</title>
        <authorList>
            <person name="Graham K."/>
            <person name="Freeman M."/>
            <person name="Newkirk H."/>
            <person name="Liu M."/>
            <person name="Ramsey J."/>
            <person name="Cahill J."/>
        </authorList>
    </citation>
    <scope>NUCLEOTIDE SEQUENCE [LARGE SCALE GENOMIC DNA]</scope>
</reference>
<evidence type="ECO:0000256" key="1">
    <source>
        <dbReference type="SAM" id="Phobius"/>
    </source>
</evidence>
<feature type="transmembrane region" description="Helical" evidence="1">
    <location>
        <begin position="59"/>
        <end position="79"/>
    </location>
</feature>
<keyword evidence="1" id="KW-1133">Transmembrane helix</keyword>
<keyword evidence="3" id="KW-1185">Reference proteome</keyword>
<organism evidence="2 3">
    <name type="scientific">Serratia phage MTx</name>
    <dbReference type="NCBI Taxonomy" id="2557553"/>
    <lineage>
        <taxon>Viruses</taxon>
        <taxon>Duplodnaviria</taxon>
        <taxon>Heunggongvirae</taxon>
        <taxon>Uroviricota</taxon>
        <taxon>Caudoviricetes</taxon>
        <taxon>Lindbergviridae</taxon>
        <taxon>Myosmarvirus</taxon>
        <taxon>Myosmarvirus MTx</taxon>
    </lineage>
</organism>
<keyword evidence="1" id="KW-0812">Transmembrane</keyword>
<dbReference type="Pfam" id="PF11041">
    <property type="entry name" value="Phage_Wedge1"/>
    <property type="match status" value="1"/>
</dbReference>
<name>A0A482MGV5_9CAUD</name>
<gene>
    <name evidence="2" type="ORF">CPT_MTx_054</name>
</gene>
<dbReference type="InterPro" id="IPR021283">
    <property type="entry name" value="Phage_Wedge1"/>
</dbReference>
<evidence type="ECO:0000313" key="3">
    <source>
        <dbReference type="Proteomes" id="UP000309130"/>
    </source>
</evidence>
<proteinExistence type="predicted"/>
<accession>A0A482MGV5</accession>